<gene>
    <name evidence="3" type="ORF">Phou_033460</name>
</gene>
<reference evidence="3 4" key="1">
    <citation type="submission" date="2020-03" db="EMBL/GenBank/DDBJ databases">
        <title>Whole genome shotgun sequence of Phytohabitans houttuyneae NBRC 108639.</title>
        <authorList>
            <person name="Komaki H."/>
            <person name="Tamura T."/>
        </authorList>
    </citation>
    <scope>NUCLEOTIDE SEQUENCE [LARGE SCALE GENOMIC DNA]</scope>
    <source>
        <strain evidence="3 4">NBRC 108639</strain>
    </source>
</reference>
<dbReference type="SUPFAM" id="SSF47413">
    <property type="entry name" value="lambda repressor-like DNA-binding domains"/>
    <property type="match status" value="1"/>
</dbReference>
<dbReference type="EMBL" id="BLPF01000001">
    <property type="protein sequence ID" value="GFJ79166.1"/>
    <property type="molecule type" value="Genomic_DNA"/>
</dbReference>
<dbReference type="RefSeq" id="WP_173056770.1">
    <property type="nucleotide sequence ID" value="NZ_BAABGO010000001.1"/>
</dbReference>
<dbReference type="InterPro" id="IPR010982">
    <property type="entry name" value="Lambda_DNA-bd_dom_sf"/>
</dbReference>
<dbReference type="PROSITE" id="PS51186">
    <property type="entry name" value="GNAT"/>
    <property type="match status" value="1"/>
</dbReference>
<evidence type="ECO:0000313" key="4">
    <source>
        <dbReference type="Proteomes" id="UP000482800"/>
    </source>
</evidence>
<reference evidence="3 4" key="2">
    <citation type="submission" date="2020-03" db="EMBL/GenBank/DDBJ databases">
        <authorList>
            <person name="Ichikawa N."/>
            <person name="Kimura A."/>
            <person name="Kitahashi Y."/>
            <person name="Uohara A."/>
        </authorList>
    </citation>
    <scope>NUCLEOTIDE SEQUENCE [LARGE SCALE GENOMIC DNA]</scope>
    <source>
        <strain evidence="3 4">NBRC 108639</strain>
    </source>
</reference>
<dbReference type="InterPro" id="IPR016181">
    <property type="entry name" value="Acyl_CoA_acyltransferase"/>
</dbReference>
<dbReference type="Gene3D" id="1.10.260.40">
    <property type="entry name" value="lambda repressor-like DNA-binding domains"/>
    <property type="match status" value="1"/>
</dbReference>
<evidence type="ECO:0000259" key="1">
    <source>
        <dbReference type="PROSITE" id="PS50943"/>
    </source>
</evidence>
<dbReference type="Proteomes" id="UP000482800">
    <property type="component" value="Unassembled WGS sequence"/>
</dbReference>
<accession>A0A6V8KB27</accession>
<comment type="caution">
    <text evidence="3">The sequence shown here is derived from an EMBL/GenBank/DDBJ whole genome shotgun (WGS) entry which is preliminary data.</text>
</comment>
<proteinExistence type="predicted"/>
<dbReference type="SMART" id="SM00530">
    <property type="entry name" value="HTH_XRE"/>
    <property type="match status" value="1"/>
</dbReference>
<dbReference type="PROSITE" id="PS50943">
    <property type="entry name" value="HTH_CROC1"/>
    <property type="match status" value="1"/>
</dbReference>
<dbReference type="GO" id="GO:0016747">
    <property type="term" value="F:acyltransferase activity, transferring groups other than amino-acyl groups"/>
    <property type="evidence" value="ECO:0007669"/>
    <property type="project" value="InterPro"/>
</dbReference>
<feature type="domain" description="HTH cro/C1-type" evidence="1">
    <location>
        <begin position="12"/>
        <end position="59"/>
    </location>
</feature>
<dbReference type="Pfam" id="PF13560">
    <property type="entry name" value="HTH_31"/>
    <property type="match status" value="1"/>
</dbReference>
<evidence type="ECO:0008006" key="5">
    <source>
        <dbReference type="Google" id="ProtNLM"/>
    </source>
</evidence>
<dbReference type="Pfam" id="PF13508">
    <property type="entry name" value="Acetyltransf_7"/>
    <property type="match status" value="1"/>
</dbReference>
<protein>
    <recommendedName>
        <fullName evidence="5">N-acetyltransferase domain-containing protein</fullName>
    </recommendedName>
</protein>
<dbReference type="InterPro" id="IPR001387">
    <property type="entry name" value="Cro/C1-type_HTH"/>
</dbReference>
<evidence type="ECO:0000259" key="2">
    <source>
        <dbReference type="PROSITE" id="PS51186"/>
    </source>
</evidence>
<evidence type="ECO:0000313" key="3">
    <source>
        <dbReference type="EMBL" id="GFJ79166.1"/>
    </source>
</evidence>
<dbReference type="Gene3D" id="3.40.630.30">
    <property type="match status" value="1"/>
</dbReference>
<dbReference type="SUPFAM" id="SSF55729">
    <property type="entry name" value="Acyl-CoA N-acyltransferases (Nat)"/>
    <property type="match status" value="1"/>
</dbReference>
<dbReference type="GO" id="GO:0003677">
    <property type="term" value="F:DNA binding"/>
    <property type="evidence" value="ECO:0007669"/>
    <property type="project" value="InterPro"/>
</dbReference>
<organism evidence="3 4">
    <name type="scientific">Phytohabitans houttuyneae</name>
    <dbReference type="NCBI Taxonomy" id="1076126"/>
    <lineage>
        <taxon>Bacteria</taxon>
        <taxon>Bacillati</taxon>
        <taxon>Actinomycetota</taxon>
        <taxon>Actinomycetes</taxon>
        <taxon>Micromonosporales</taxon>
        <taxon>Micromonosporaceae</taxon>
    </lineage>
</organism>
<dbReference type="InterPro" id="IPR000182">
    <property type="entry name" value="GNAT_dom"/>
</dbReference>
<sequence length="272" mass="30174">MGEDVLDLAVTLRALRRRADLSQRELADLAGLPKSTITRIESGEIVDPRFRTVERLVRAAGTVIAVGEHIEPAPGEGLRDRADRNFPPHLDVRPVEQLTDWAAAWWAHWHRLPRRAWPLEPPEFTYDLSRTRRAQRRHREWVWQGLRLRWVGERGLRAGDVWRLVAEAPDGAPVGELRAFLRGAHPEDQPGCEAVLEGVVVARGLRGMGIGRRLVGEFAAEVERSGVGLARAVVGAGTAAAFLRRCGFREDSGRVVAMVFGRHAGWVPDGAG</sequence>
<keyword evidence="4" id="KW-1185">Reference proteome</keyword>
<dbReference type="CDD" id="cd00093">
    <property type="entry name" value="HTH_XRE"/>
    <property type="match status" value="1"/>
</dbReference>
<dbReference type="AlphaFoldDB" id="A0A6V8KB27"/>
<name>A0A6V8KB27_9ACTN</name>
<feature type="domain" description="N-acetyltransferase" evidence="2">
    <location>
        <begin position="90"/>
        <end position="272"/>
    </location>
</feature>